<reference evidence="10" key="1">
    <citation type="submission" date="2024-03" db="EMBL/GenBank/DDBJ databases">
        <authorList>
            <consortium name="ELIXIR-Norway"/>
            <consortium name="Elixir Norway"/>
        </authorList>
    </citation>
    <scope>NUCLEOTIDE SEQUENCE</scope>
</reference>
<keyword evidence="7" id="KW-0812">Transmembrane</keyword>
<dbReference type="CDD" id="cd21669">
    <property type="entry name" value="SMP_SF"/>
    <property type="match status" value="1"/>
</dbReference>
<keyword evidence="11" id="KW-1185">Reference proteome</keyword>
<keyword evidence="7" id="KW-1133">Transmembrane helix</keyword>
<evidence type="ECO:0000256" key="3">
    <source>
        <dbReference type="ARBA" id="ARBA00023055"/>
    </source>
</evidence>
<dbReference type="SMART" id="SM00239">
    <property type="entry name" value="C2"/>
    <property type="match status" value="1"/>
</dbReference>
<evidence type="ECO:0000259" key="9">
    <source>
        <dbReference type="PROSITE" id="PS51847"/>
    </source>
</evidence>
<feature type="compositionally biased region" description="Polar residues" evidence="6">
    <location>
        <begin position="402"/>
        <end position="411"/>
    </location>
</feature>
<evidence type="ECO:0000313" key="11">
    <source>
        <dbReference type="Proteomes" id="UP001497522"/>
    </source>
</evidence>
<dbReference type="EMBL" id="OZ023713">
    <property type="protein sequence ID" value="CAK9861405.1"/>
    <property type="molecule type" value="Genomic_DNA"/>
</dbReference>
<dbReference type="PANTHER" id="PTHR47261:SF2">
    <property type="entry name" value="CALCIUM-DEPENDENT LIPID-BINDING (CALB DOMAIN) FAMILY PROTEIN"/>
    <property type="match status" value="1"/>
</dbReference>
<dbReference type="InterPro" id="IPR031468">
    <property type="entry name" value="SMP_LBD"/>
</dbReference>
<feature type="region of interest" description="Disordered" evidence="6">
    <location>
        <begin position="402"/>
        <end position="426"/>
    </location>
</feature>
<protein>
    <submittedName>
        <fullName evidence="10">Uncharacterized protein</fullName>
    </submittedName>
</protein>
<feature type="transmembrane region" description="Helical" evidence="7">
    <location>
        <begin position="457"/>
        <end position="480"/>
    </location>
</feature>
<evidence type="ECO:0000256" key="1">
    <source>
        <dbReference type="ARBA" id="ARBA00004370"/>
    </source>
</evidence>
<proteinExistence type="predicted"/>
<evidence type="ECO:0000256" key="5">
    <source>
        <dbReference type="ARBA" id="ARBA00023136"/>
    </source>
</evidence>
<feature type="domain" description="SMP-LTD" evidence="9">
    <location>
        <begin position="1"/>
        <end position="180"/>
    </location>
</feature>
<keyword evidence="4" id="KW-0446">Lipid-binding</keyword>
<dbReference type="SUPFAM" id="SSF49562">
    <property type="entry name" value="C2 domain (Calcium/lipid-binding domain, CaLB)"/>
    <property type="match status" value="1"/>
</dbReference>
<dbReference type="PANTHER" id="PTHR47261">
    <property type="entry name" value="CALCIUM-DEPENDENT LIPID-BINDING (CALB DOMAIN) FAMILY PROTEIN"/>
    <property type="match status" value="1"/>
</dbReference>
<dbReference type="Pfam" id="PF00168">
    <property type="entry name" value="C2"/>
    <property type="match status" value="1"/>
</dbReference>
<feature type="transmembrane region" description="Helical" evidence="7">
    <location>
        <begin position="135"/>
        <end position="157"/>
    </location>
</feature>
<comment type="subcellular location">
    <subcellularLocation>
        <location evidence="1">Membrane</location>
    </subcellularLocation>
</comment>
<keyword evidence="3" id="KW-0445">Lipid transport</keyword>
<name>A0ABP1AG63_9BRYO</name>
<dbReference type="Proteomes" id="UP001497522">
    <property type="component" value="Chromosome 12"/>
</dbReference>
<dbReference type="Gene3D" id="2.60.40.150">
    <property type="entry name" value="C2 domain"/>
    <property type="match status" value="1"/>
</dbReference>
<keyword evidence="2" id="KW-0813">Transport</keyword>
<evidence type="ECO:0000256" key="7">
    <source>
        <dbReference type="SAM" id="Phobius"/>
    </source>
</evidence>
<keyword evidence="5 7" id="KW-0472">Membrane</keyword>
<evidence type="ECO:0000256" key="6">
    <source>
        <dbReference type="SAM" id="MobiDB-lite"/>
    </source>
</evidence>
<dbReference type="InterPro" id="IPR035892">
    <property type="entry name" value="C2_domain_sf"/>
</dbReference>
<feature type="transmembrane region" description="Helical" evidence="7">
    <location>
        <begin position="81"/>
        <end position="100"/>
    </location>
</feature>
<dbReference type="InterPro" id="IPR000008">
    <property type="entry name" value="C2_dom"/>
</dbReference>
<accession>A0ABP1AG63</accession>
<evidence type="ECO:0000256" key="2">
    <source>
        <dbReference type="ARBA" id="ARBA00022448"/>
    </source>
</evidence>
<sequence length="482" mass="53458">MVLGKIWNLYRRTLEGWLVELLQPLIDEIPEKPPLVQRVKITQFFLGDDPVTVRSIERRTSRRANDLQYHVGLRYSGNSRIAVSVALKLGFLPLTIPFGIRGLDLDGEMWVKLRLIPTEPWVGTATWAFISLPKVTLAVAPFGILNLMAVPVLNIFLTKLLTRDLPLLFVRPNKSVVNFLQGKAVGPLSKDFKDGILLNGFAGELSVTLIEAQDLAYFPLGKVLYPYVVLLLGEQVIRSKKNSKTSILGPPGAPVWNQDLKLLVVDPKVQRLKLRVRDTIGFTTITVGSIEVPLDDLQDTVPVDKVLSLQSGLVPFPKRFSGKLLLRLTYKAYVEDEEEIGVGDRPVTNKLWDEIGNFISSEMREREPSSMEQSPRVKTISVDAENSDKGFRLTNPLITQTLSGSNGNGRVNSEKENLSDPTVKGPTLVENPALQEQQKKEASSRLLIQSVAKSSTIMWLAVVAGLSLVVALDLNVANLFNP</sequence>
<organism evidence="10 11">
    <name type="scientific">Sphagnum jensenii</name>
    <dbReference type="NCBI Taxonomy" id="128206"/>
    <lineage>
        <taxon>Eukaryota</taxon>
        <taxon>Viridiplantae</taxon>
        <taxon>Streptophyta</taxon>
        <taxon>Embryophyta</taxon>
        <taxon>Bryophyta</taxon>
        <taxon>Sphagnophytina</taxon>
        <taxon>Sphagnopsida</taxon>
        <taxon>Sphagnales</taxon>
        <taxon>Sphagnaceae</taxon>
        <taxon>Sphagnum</taxon>
    </lineage>
</organism>
<dbReference type="PROSITE" id="PS51847">
    <property type="entry name" value="SMP"/>
    <property type="match status" value="1"/>
</dbReference>
<dbReference type="CDD" id="cd00030">
    <property type="entry name" value="C2"/>
    <property type="match status" value="1"/>
</dbReference>
<feature type="domain" description="C2" evidence="8">
    <location>
        <begin position="184"/>
        <end position="307"/>
    </location>
</feature>
<evidence type="ECO:0000256" key="4">
    <source>
        <dbReference type="ARBA" id="ARBA00023121"/>
    </source>
</evidence>
<evidence type="ECO:0000259" key="8">
    <source>
        <dbReference type="PROSITE" id="PS50004"/>
    </source>
</evidence>
<evidence type="ECO:0000313" key="10">
    <source>
        <dbReference type="EMBL" id="CAK9861405.1"/>
    </source>
</evidence>
<gene>
    <name evidence="10" type="ORF">CSSPJE1EN2_LOCUS4400</name>
</gene>
<dbReference type="PROSITE" id="PS50004">
    <property type="entry name" value="C2"/>
    <property type="match status" value="1"/>
</dbReference>